<dbReference type="OMA" id="MARVHCI"/>
<feature type="transmembrane region" description="Helical" evidence="2">
    <location>
        <begin position="62"/>
        <end position="89"/>
    </location>
</feature>
<dbReference type="RefSeq" id="XP_018273036.1">
    <property type="nucleotide sequence ID" value="XM_018414022.1"/>
</dbReference>
<feature type="transmembrane region" description="Helical" evidence="2">
    <location>
        <begin position="154"/>
        <end position="175"/>
    </location>
</feature>
<proteinExistence type="predicted"/>
<name>A0A194S8R7_RHOGW</name>
<keyword evidence="4" id="KW-1185">Reference proteome</keyword>
<evidence type="ECO:0000256" key="2">
    <source>
        <dbReference type="SAM" id="Phobius"/>
    </source>
</evidence>
<dbReference type="OrthoDB" id="2528188at2759"/>
<evidence type="ECO:0000313" key="4">
    <source>
        <dbReference type="Proteomes" id="UP000053890"/>
    </source>
</evidence>
<feature type="transmembrane region" description="Helical" evidence="2">
    <location>
        <begin position="21"/>
        <end position="42"/>
    </location>
</feature>
<gene>
    <name evidence="3" type="ORF">RHOBADRAFT_42200</name>
</gene>
<keyword evidence="2" id="KW-1133">Transmembrane helix</keyword>
<dbReference type="EMBL" id="KQ474075">
    <property type="protein sequence ID" value="KPV76987.1"/>
    <property type="molecule type" value="Genomic_DNA"/>
</dbReference>
<feature type="transmembrane region" description="Helical" evidence="2">
    <location>
        <begin position="98"/>
        <end position="117"/>
    </location>
</feature>
<feature type="compositionally biased region" description="Low complexity" evidence="1">
    <location>
        <begin position="256"/>
        <end position="268"/>
    </location>
</feature>
<feature type="compositionally biased region" description="Basic and acidic residues" evidence="1">
    <location>
        <begin position="209"/>
        <end position="222"/>
    </location>
</feature>
<dbReference type="Proteomes" id="UP000053890">
    <property type="component" value="Unassembled WGS sequence"/>
</dbReference>
<dbReference type="GeneID" id="28974470"/>
<keyword evidence="2" id="KW-0812">Transmembrane</keyword>
<reference evidence="3 4" key="1">
    <citation type="journal article" date="2015" name="Front. Microbiol.">
        <title>Genome sequence of the plant growth promoting endophytic yeast Rhodotorula graminis WP1.</title>
        <authorList>
            <person name="Firrincieli A."/>
            <person name="Otillar R."/>
            <person name="Salamov A."/>
            <person name="Schmutz J."/>
            <person name="Khan Z."/>
            <person name="Redman R.S."/>
            <person name="Fleck N.D."/>
            <person name="Lindquist E."/>
            <person name="Grigoriev I.V."/>
            <person name="Doty S.L."/>
        </authorList>
    </citation>
    <scope>NUCLEOTIDE SEQUENCE [LARGE SCALE GENOMIC DNA]</scope>
    <source>
        <strain evidence="3 4">WP1</strain>
    </source>
</reference>
<keyword evidence="2" id="KW-0472">Membrane</keyword>
<organism evidence="3 4">
    <name type="scientific">Rhodotorula graminis (strain WP1)</name>
    <dbReference type="NCBI Taxonomy" id="578459"/>
    <lineage>
        <taxon>Eukaryota</taxon>
        <taxon>Fungi</taxon>
        <taxon>Dikarya</taxon>
        <taxon>Basidiomycota</taxon>
        <taxon>Pucciniomycotina</taxon>
        <taxon>Microbotryomycetes</taxon>
        <taxon>Sporidiobolales</taxon>
        <taxon>Sporidiobolaceae</taxon>
        <taxon>Rhodotorula</taxon>
    </lineage>
</organism>
<sequence>MARVHCISPVRLYRHSFLGGVILLLALVLLCADLAIIGMRAYAFNTLQRWSLEDGIAGLDGLAYSLLVAVLWLITMAFLLVDVVTALLLPSRDLQEGAVIAFGIISIMQVPIVALYLKWELSLTNGVWVQRACTAVAHSTDCTTWYSRVRLVSIVSSSIATGVHLLLVALCARYVHTRPAKLYEPHRAKKQHSKTASERSKKGGAGRLRGLEREFARLEDKLVRHKKPSRKAGAAQQLGEGLSSDGAGGAQPVAGRLSRSSSRASTTLPPYDPPHAAGAVHTDSDSEIEDKKLLTGRSGV</sequence>
<feature type="region of interest" description="Disordered" evidence="1">
    <location>
        <begin position="183"/>
        <end position="300"/>
    </location>
</feature>
<accession>A0A194S8R7</accession>
<evidence type="ECO:0000256" key="1">
    <source>
        <dbReference type="SAM" id="MobiDB-lite"/>
    </source>
</evidence>
<protein>
    <submittedName>
        <fullName evidence="3">Uncharacterized protein</fullName>
    </submittedName>
</protein>
<dbReference type="AlphaFoldDB" id="A0A194S8R7"/>
<evidence type="ECO:0000313" key="3">
    <source>
        <dbReference type="EMBL" id="KPV76987.1"/>
    </source>
</evidence>